<accession>A0A382CBI8</accession>
<evidence type="ECO:0000313" key="2">
    <source>
        <dbReference type="EMBL" id="SVB22727.1"/>
    </source>
</evidence>
<dbReference type="EMBL" id="UINC01033436">
    <property type="protein sequence ID" value="SVB22727.1"/>
    <property type="molecule type" value="Genomic_DNA"/>
</dbReference>
<dbReference type="InterPro" id="IPR029062">
    <property type="entry name" value="Class_I_gatase-like"/>
</dbReference>
<dbReference type="PANTHER" id="PTHR42695">
    <property type="entry name" value="GLUTAMINE AMIDOTRANSFERASE YLR126C-RELATED"/>
    <property type="match status" value="1"/>
</dbReference>
<dbReference type="SUPFAM" id="SSF52317">
    <property type="entry name" value="Class I glutamine amidotransferase-like"/>
    <property type="match status" value="1"/>
</dbReference>
<dbReference type="GO" id="GO:0005829">
    <property type="term" value="C:cytosol"/>
    <property type="evidence" value="ECO:0007669"/>
    <property type="project" value="TreeGrafter"/>
</dbReference>
<gene>
    <name evidence="2" type="ORF">METZ01_LOCUS175581</name>
</gene>
<organism evidence="2">
    <name type="scientific">marine metagenome</name>
    <dbReference type="NCBI Taxonomy" id="408172"/>
    <lineage>
        <taxon>unclassified sequences</taxon>
        <taxon>metagenomes</taxon>
        <taxon>ecological metagenomes</taxon>
    </lineage>
</organism>
<feature type="non-terminal residue" evidence="2">
    <location>
        <position position="199"/>
    </location>
</feature>
<feature type="domain" description="Glutamine amidotransferase" evidence="1">
    <location>
        <begin position="25"/>
        <end position="177"/>
    </location>
</feature>
<dbReference type="Gene3D" id="3.40.50.880">
    <property type="match status" value="1"/>
</dbReference>
<dbReference type="CDD" id="cd01741">
    <property type="entry name" value="GATase1_1"/>
    <property type="match status" value="1"/>
</dbReference>
<evidence type="ECO:0000259" key="1">
    <source>
        <dbReference type="Pfam" id="PF00117"/>
    </source>
</evidence>
<sequence>MKFLVLQHINIEHPGIFLKFMKEDNIKIDTVELDENEKIPQLDQYDAMIVMGGPMDTWQEETYPWLKTEKEEIHKFACVQKKPFLGLCLGAQLLGEVVGGKVKKMSTPEIGVLGVSLTNNNSLFKGLNKELKVLQWHSYEVHDLPSSTNLLATSPECKVQAFSSDNAFGLQFHVEQTNDTVPQWACVPEYKSALEKTLG</sequence>
<dbReference type="PROSITE" id="PS51273">
    <property type="entry name" value="GATASE_TYPE_1"/>
    <property type="match status" value="1"/>
</dbReference>
<protein>
    <recommendedName>
        <fullName evidence="1">Glutamine amidotransferase domain-containing protein</fullName>
    </recommendedName>
</protein>
<dbReference type="AlphaFoldDB" id="A0A382CBI8"/>
<dbReference type="InterPro" id="IPR017926">
    <property type="entry name" value="GATASE"/>
</dbReference>
<name>A0A382CBI8_9ZZZZ</name>
<dbReference type="Pfam" id="PF00117">
    <property type="entry name" value="GATase"/>
    <property type="match status" value="1"/>
</dbReference>
<dbReference type="PANTHER" id="PTHR42695:SF5">
    <property type="entry name" value="GLUTAMINE AMIDOTRANSFERASE YLR126C-RELATED"/>
    <property type="match status" value="1"/>
</dbReference>
<reference evidence="2" key="1">
    <citation type="submission" date="2018-05" db="EMBL/GenBank/DDBJ databases">
        <authorList>
            <person name="Lanie J.A."/>
            <person name="Ng W.-L."/>
            <person name="Kazmierczak K.M."/>
            <person name="Andrzejewski T.M."/>
            <person name="Davidsen T.M."/>
            <person name="Wayne K.J."/>
            <person name="Tettelin H."/>
            <person name="Glass J.I."/>
            <person name="Rusch D."/>
            <person name="Podicherti R."/>
            <person name="Tsui H.-C.T."/>
            <person name="Winkler M.E."/>
        </authorList>
    </citation>
    <scope>NUCLEOTIDE SEQUENCE</scope>
</reference>
<dbReference type="InterPro" id="IPR044992">
    <property type="entry name" value="ChyE-like"/>
</dbReference>
<proteinExistence type="predicted"/>